<reference evidence="1" key="2">
    <citation type="submission" date="2020-09" db="EMBL/GenBank/DDBJ databases">
        <authorList>
            <person name="Sun Q."/>
            <person name="Zhou Y."/>
        </authorList>
    </citation>
    <scope>NUCLEOTIDE SEQUENCE</scope>
    <source>
        <strain evidence="1">CGMCC 1.12698</strain>
    </source>
</reference>
<protein>
    <submittedName>
        <fullName evidence="1">Uncharacterized protein</fullName>
    </submittedName>
</protein>
<keyword evidence="2" id="KW-1185">Reference proteome</keyword>
<evidence type="ECO:0000313" key="2">
    <source>
        <dbReference type="Proteomes" id="UP000605259"/>
    </source>
</evidence>
<gene>
    <name evidence="1" type="ORF">GCM10007140_35550</name>
</gene>
<dbReference type="EMBL" id="BMFK01000005">
    <property type="protein sequence ID" value="GGE82895.1"/>
    <property type="molecule type" value="Genomic_DNA"/>
</dbReference>
<dbReference type="AlphaFoldDB" id="A0A917AYW6"/>
<comment type="caution">
    <text evidence="1">The sequence shown here is derived from an EMBL/GenBank/DDBJ whole genome shotgun (WGS) entry which is preliminary data.</text>
</comment>
<dbReference type="Proteomes" id="UP000605259">
    <property type="component" value="Unassembled WGS sequence"/>
</dbReference>
<sequence>MIMIFNCINIHTIKVSSPFVNYLSKILIGRIDSCKKRENTIYSNENDYQFRRSGIDESKRYF</sequence>
<reference evidence="1" key="1">
    <citation type="journal article" date="2014" name="Int. J. Syst. Evol. Microbiol.">
        <title>Complete genome sequence of Corynebacterium casei LMG S-19264T (=DSM 44701T), isolated from a smear-ripened cheese.</title>
        <authorList>
            <consortium name="US DOE Joint Genome Institute (JGI-PGF)"/>
            <person name="Walter F."/>
            <person name="Albersmeier A."/>
            <person name="Kalinowski J."/>
            <person name="Ruckert C."/>
        </authorList>
    </citation>
    <scope>NUCLEOTIDE SEQUENCE</scope>
    <source>
        <strain evidence="1">CGMCC 1.12698</strain>
    </source>
</reference>
<accession>A0A917AYW6</accession>
<name>A0A917AYW6_9BACI</name>
<evidence type="ECO:0000313" key="1">
    <source>
        <dbReference type="EMBL" id="GGE82895.1"/>
    </source>
</evidence>
<proteinExistence type="predicted"/>
<organism evidence="1 2">
    <name type="scientific">Priestia taiwanensis</name>
    <dbReference type="NCBI Taxonomy" id="1347902"/>
    <lineage>
        <taxon>Bacteria</taxon>
        <taxon>Bacillati</taxon>
        <taxon>Bacillota</taxon>
        <taxon>Bacilli</taxon>
        <taxon>Bacillales</taxon>
        <taxon>Bacillaceae</taxon>
        <taxon>Priestia</taxon>
    </lineage>
</organism>